<reference evidence="2 3" key="1">
    <citation type="submission" date="2019-09" db="EMBL/GenBank/DDBJ databases">
        <title>Pararcticibacter amylolyticus gen. nov., sp. nov., isolated from a rottenly hemp rope, and reclassification of Pedobacter tournemirensis as Pararcticibacter tournemirensis comb. nov.</title>
        <authorList>
            <person name="Cai Y."/>
        </authorList>
    </citation>
    <scope>NUCLEOTIDE SEQUENCE [LARGE SCALE GENOMIC DNA]</scope>
    <source>
        <strain evidence="2 3">TF5-37.2-LB10</strain>
    </source>
</reference>
<dbReference type="PANTHER" id="PTHR33677">
    <property type="entry name" value="TRANSCRIPTIONAL REPRESSOR FRMR-RELATED"/>
    <property type="match status" value="1"/>
</dbReference>
<dbReference type="GO" id="GO:0046872">
    <property type="term" value="F:metal ion binding"/>
    <property type="evidence" value="ECO:0007669"/>
    <property type="project" value="InterPro"/>
</dbReference>
<dbReference type="GO" id="GO:0045892">
    <property type="term" value="P:negative regulation of DNA-templated transcription"/>
    <property type="evidence" value="ECO:0007669"/>
    <property type="project" value="UniProtKB-ARBA"/>
</dbReference>
<sequence length="132" mass="14877">MLPKDLTRDVKNRLNTIKGQVEGIVKMLDEDKDPQQILNQFKAVTKALETAQTLLVDEAFRKSLAAKISEVIQACPGNCGQEQTIESLRLQFPTLAEEELTQKMKEIQSAYDLMNIFKKDLETSPGTTRPLI</sequence>
<dbReference type="Proteomes" id="UP000322918">
    <property type="component" value="Unassembled WGS sequence"/>
</dbReference>
<dbReference type="GO" id="GO:0003677">
    <property type="term" value="F:DNA binding"/>
    <property type="evidence" value="ECO:0007669"/>
    <property type="project" value="InterPro"/>
</dbReference>
<dbReference type="CDD" id="cd10148">
    <property type="entry name" value="CsoR-like_DUF156"/>
    <property type="match status" value="1"/>
</dbReference>
<organism evidence="2 3">
    <name type="scientific">Arcticibacter tournemirensis</name>
    <dbReference type="NCBI Taxonomy" id="699437"/>
    <lineage>
        <taxon>Bacteria</taxon>
        <taxon>Pseudomonadati</taxon>
        <taxon>Bacteroidota</taxon>
        <taxon>Sphingobacteriia</taxon>
        <taxon>Sphingobacteriales</taxon>
        <taxon>Sphingobacteriaceae</taxon>
        <taxon>Arcticibacter</taxon>
    </lineage>
</organism>
<dbReference type="Gene3D" id="1.20.58.1000">
    <property type="entry name" value="Metal-sensitive repressor, helix protomer"/>
    <property type="match status" value="1"/>
</dbReference>
<evidence type="ECO:0000256" key="1">
    <source>
        <dbReference type="ARBA" id="ARBA00005260"/>
    </source>
</evidence>
<accession>A0A5M9GRW8</accession>
<dbReference type="Pfam" id="PF02583">
    <property type="entry name" value="Trns_repr_metal"/>
    <property type="match status" value="1"/>
</dbReference>
<proteinExistence type="inferred from homology"/>
<keyword evidence="3" id="KW-1185">Reference proteome</keyword>
<gene>
    <name evidence="2" type="ORF">F1649_18885</name>
</gene>
<protein>
    <submittedName>
        <fullName evidence="2">Metal-sensitive transcriptional regulator</fullName>
    </submittedName>
</protein>
<dbReference type="OrthoDB" id="598199at2"/>
<name>A0A5M9GRW8_9SPHI</name>
<dbReference type="InterPro" id="IPR003735">
    <property type="entry name" value="Metal_Tscrpt_repr"/>
</dbReference>
<dbReference type="RefSeq" id="WP_141816602.1">
    <property type="nucleotide sequence ID" value="NZ_VWNE01000037.1"/>
</dbReference>
<evidence type="ECO:0000313" key="3">
    <source>
        <dbReference type="Proteomes" id="UP000322918"/>
    </source>
</evidence>
<comment type="caution">
    <text evidence="2">The sequence shown here is derived from an EMBL/GenBank/DDBJ whole genome shotgun (WGS) entry which is preliminary data.</text>
</comment>
<dbReference type="EMBL" id="VWNE01000037">
    <property type="protein sequence ID" value="KAA8477512.1"/>
    <property type="molecule type" value="Genomic_DNA"/>
</dbReference>
<dbReference type="InterPro" id="IPR038390">
    <property type="entry name" value="Metal_Tscrpt_repr_sf"/>
</dbReference>
<dbReference type="AlphaFoldDB" id="A0A5M9GRW8"/>
<evidence type="ECO:0000313" key="2">
    <source>
        <dbReference type="EMBL" id="KAA8477512.1"/>
    </source>
</evidence>
<comment type="similarity">
    <text evidence="1">Belongs to the FrmR/RcnR family.</text>
</comment>